<dbReference type="PANTHER" id="PTHR21137:SF35">
    <property type="entry name" value="ODORANT RECEPTOR 19A-RELATED"/>
    <property type="match status" value="1"/>
</dbReference>
<comment type="similarity">
    <text evidence="10">Belongs to the insect chemoreceptor superfamily. Heteromeric odorant receptor channel (TC 1.A.69) family.</text>
</comment>
<keyword evidence="6 10" id="KW-1133">Transmembrane helix</keyword>
<proteinExistence type="inferred from homology"/>
<evidence type="ECO:0000256" key="2">
    <source>
        <dbReference type="ARBA" id="ARBA00022475"/>
    </source>
</evidence>
<evidence type="ECO:0000256" key="7">
    <source>
        <dbReference type="ARBA" id="ARBA00023136"/>
    </source>
</evidence>
<dbReference type="AlphaFoldDB" id="A0AA38ICE3"/>
<keyword evidence="7 10" id="KW-0472">Membrane</keyword>
<keyword evidence="8 10" id="KW-0675">Receptor</keyword>
<comment type="caution">
    <text evidence="11">The sequence shown here is derived from an EMBL/GenBank/DDBJ whole genome shotgun (WGS) entry which is preliminary data.</text>
</comment>
<dbReference type="PANTHER" id="PTHR21137">
    <property type="entry name" value="ODORANT RECEPTOR"/>
    <property type="match status" value="1"/>
</dbReference>
<dbReference type="GO" id="GO:0007165">
    <property type="term" value="P:signal transduction"/>
    <property type="evidence" value="ECO:0007669"/>
    <property type="project" value="UniProtKB-KW"/>
</dbReference>
<reference evidence="11" key="1">
    <citation type="journal article" date="2023" name="G3 (Bethesda)">
        <title>Whole genome assemblies of Zophobas morio and Tenebrio molitor.</title>
        <authorList>
            <person name="Kaur S."/>
            <person name="Stinson S.A."/>
            <person name="diCenzo G.C."/>
        </authorList>
    </citation>
    <scope>NUCLEOTIDE SEQUENCE</scope>
    <source>
        <strain evidence="11">QUZm001</strain>
    </source>
</reference>
<dbReference type="EMBL" id="JALNTZ010000004">
    <property type="protein sequence ID" value="KAJ3655438.1"/>
    <property type="molecule type" value="Genomic_DNA"/>
</dbReference>
<keyword evidence="12" id="KW-1185">Reference proteome</keyword>
<feature type="transmembrane region" description="Helical" evidence="10">
    <location>
        <begin position="261"/>
        <end position="283"/>
    </location>
</feature>
<gene>
    <name evidence="11" type="ORF">Zmor_014570</name>
</gene>
<feature type="transmembrane region" description="Helical" evidence="10">
    <location>
        <begin position="123"/>
        <end position="143"/>
    </location>
</feature>
<dbReference type="Pfam" id="PF02949">
    <property type="entry name" value="7tm_6"/>
    <property type="match status" value="1"/>
</dbReference>
<feature type="transmembrane region" description="Helical" evidence="10">
    <location>
        <begin position="189"/>
        <end position="207"/>
    </location>
</feature>
<sequence>MIISKCRNLLTHDFCLKIYRGLTVRIFHLKAIKYVLLLLQISGYLLILVQTCMFFYKFDFDYFTQYGTFYTFLLYVLLVFKCLPYVLQDLVEFTEKEIDSWNVKDDVSPKVTEKITRDVHYGLSYLSFGVILSFMTGIMLAATTDIDDDFLYDKELITYLPKWKVTTVMVSLIRYFFCFVPYPTTISPCYQLIYGFIRVKLAIYIIIDRMERVNRGYENLQQSKLDEVYHKTVSERLKWIIDLHVKTCVLLHHIEGKAKGLMFPFKICATLALVSFVACYFSLESKPIKEYILLSILFTNTLFTLFLLTSYGQYIEDLSQDIFDTSARVKWYHWNHSNKKNYLIYLTNAQKPFKLNYTENISVNYRLAVDDKLSGINAQIDPFIRHSARPRQTSHLELHSDRIQKARDEDFEQLVFLKTPSAGL</sequence>
<keyword evidence="2" id="KW-1003">Cell membrane</keyword>
<feature type="transmembrane region" description="Helical" evidence="10">
    <location>
        <begin position="163"/>
        <end position="182"/>
    </location>
</feature>
<dbReference type="GO" id="GO:0005886">
    <property type="term" value="C:plasma membrane"/>
    <property type="evidence" value="ECO:0007669"/>
    <property type="project" value="UniProtKB-SubCell"/>
</dbReference>
<keyword evidence="5 10" id="KW-0552">Olfaction</keyword>
<dbReference type="Proteomes" id="UP001168821">
    <property type="component" value="Unassembled WGS sequence"/>
</dbReference>
<evidence type="ECO:0000313" key="12">
    <source>
        <dbReference type="Proteomes" id="UP001168821"/>
    </source>
</evidence>
<feature type="transmembrane region" description="Helical" evidence="10">
    <location>
        <begin position="34"/>
        <end position="56"/>
    </location>
</feature>
<keyword evidence="4 10" id="KW-0812">Transmembrane</keyword>
<dbReference type="GO" id="GO:0005549">
    <property type="term" value="F:odorant binding"/>
    <property type="evidence" value="ECO:0007669"/>
    <property type="project" value="InterPro"/>
</dbReference>
<dbReference type="InterPro" id="IPR004117">
    <property type="entry name" value="7tm6_olfct_rcpt"/>
</dbReference>
<organism evidence="11 12">
    <name type="scientific">Zophobas morio</name>
    <dbReference type="NCBI Taxonomy" id="2755281"/>
    <lineage>
        <taxon>Eukaryota</taxon>
        <taxon>Metazoa</taxon>
        <taxon>Ecdysozoa</taxon>
        <taxon>Arthropoda</taxon>
        <taxon>Hexapoda</taxon>
        <taxon>Insecta</taxon>
        <taxon>Pterygota</taxon>
        <taxon>Neoptera</taxon>
        <taxon>Endopterygota</taxon>
        <taxon>Coleoptera</taxon>
        <taxon>Polyphaga</taxon>
        <taxon>Cucujiformia</taxon>
        <taxon>Tenebrionidae</taxon>
        <taxon>Zophobas</taxon>
    </lineage>
</organism>
<evidence type="ECO:0000313" key="11">
    <source>
        <dbReference type="EMBL" id="KAJ3655438.1"/>
    </source>
</evidence>
<protein>
    <recommendedName>
        <fullName evidence="10">Odorant receptor</fullName>
    </recommendedName>
</protein>
<keyword evidence="9 10" id="KW-0807">Transducer</keyword>
<accession>A0AA38ICE3</accession>
<feature type="transmembrane region" description="Helical" evidence="10">
    <location>
        <begin position="68"/>
        <end position="87"/>
    </location>
</feature>
<evidence type="ECO:0000256" key="6">
    <source>
        <dbReference type="ARBA" id="ARBA00022989"/>
    </source>
</evidence>
<dbReference type="GO" id="GO:0004984">
    <property type="term" value="F:olfactory receptor activity"/>
    <property type="evidence" value="ECO:0007669"/>
    <property type="project" value="InterPro"/>
</dbReference>
<comment type="subcellular location">
    <subcellularLocation>
        <location evidence="1 10">Cell membrane</location>
        <topology evidence="1 10">Multi-pass membrane protein</topology>
    </subcellularLocation>
</comment>
<keyword evidence="3 10" id="KW-0716">Sensory transduction</keyword>
<evidence type="ECO:0000256" key="9">
    <source>
        <dbReference type="ARBA" id="ARBA00023224"/>
    </source>
</evidence>
<evidence type="ECO:0000256" key="5">
    <source>
        <dbReference type="ARBA" id="ARBA00022725"/>
    </source>
</evidence>
<evidence type="ECO:0000256" key="8">
    <source>
        <dbReference type="ARBA" id="ARBA00023170"/>
    </source>
</evidence>
<evidence type="ECO:0000256" key="3">
    <source>
        <dbReference type="ARBA" id="ARBA00022606"/>
    </source>
</evidence>
<evidence type="ECO:0000256" key="4">
    <source>
        <dbReference type="ARBA" id="ARBA00022692"/>
    </source>
</evidence>
<evidence type="ECO:0000256" key="1">
    <source>
        <dbReference type="ARBA" id="ARBA00004651"/>
    </source>
</evidence>
<name>A0AA38ICE3_9CUCU</name>
<feature type="transmembrane region" description="Helical" evidence="10">
    <location>
        <begin position="290"/>
        <end position="311"/>
    </location>
</feature>
<evidence type="ECO:0000256" key="10">
    <source>
        <dbReference type="RuleBase" id="RU351113"/>
    </source>
</evidence>